<comment type="pathway">
    <text evidence="5">Amine and polyamine biosynthesis; spermidine biosynthesis; spermidine from putrescine: step 1/1.</text>
</comment>
<sequence>MSTGGEGRGDSPPDPPPNPTEFLSREEEGAFDRRGAVLWLLSATLVVSVAGLIYELIAATVSAYLLGDTIRQFSFVIGIFLASMGVGAWASRFVVDPVAGFVRAQVGLGVIGGVAALATFFAYATVGAVALPLYGALVAVGLLSGMEIPLLARVLKEIGAARFRFENVLSVDYLGALVASLSFPVLIVPNLSLISAGLAFGLLNLAVAGGTLWLFRDRLGWADRGAWGGAFALVAGLLAFAVPLGAAIDARLYEDEIVYSDRSAHQQVTVTRHRGRTRLYLDGAVQFDTADEARYHEFLVHPAMSVAPRRARVLILGGGDGMAVREVLRWDPEEVVLVDLDPAVVALFRDRDDLSALNGDALRDGRLRIVHADAFTWIREGEDAFDVAILDLPDPRNLSLSRLYSVEFYRLLRRRLSAQGVVVTQAGSPMFASDAFWMVARTMETEWDVTAYANYVPSFGLWGFALGVPPGLRSDLRDLPEGLDVLTPEAFAAAQVFDAQIGPRDGPVNRLSDHALPRAYEAGWSEWFE</sequence>
<dbReference type="Gene3D" id="3.40.50.150">
    <property type="entry name" value="Vaccinia Virus protein VP39"/>
    <property type="match status" value="1"/>
</dbReference>
<feature type="binding site" evidence="5">
    <location>
        <position position="339"/>
    </location>
    <ligand>
        <name>S-methyl-5'-thioadenosine</name>
        <dbReference type="ChEBI" id="CHEBI:17509"/>
    </ligand>
</feature>
<proteinExistence type="inferred from homology"/>
<evidence type="ECO:0000256" key="3">
    <source>
        <dbReference type="ARBA" id="ARBA00023066"/>
    </source>
</evidence>
<feature type="transmembrane region" description="Helical" evidence="5">
    <location>
        <begin position="132"/>
        <end position="155"/>
    </location>
</feature>
<dbReference type="NCBIfam" id="NF002956">
    <property type="entry name" value="PRK03612.1"/>
    <property type="match status" value="1"/>
</dbReference>
<dbReference type="SUPFAM" id="SSF53335">
    <property type="entry name" value="S-adenosyl-L-methionine-dependent methyltransferases"/>
    <property type="match status" value="1"/>
</dbReference>
<dbReference type="GO" id="GO:0005886">
    <property type="term" value="C:plasma membrane"/>
    <property type="evidence" value="ECO:0007669"/>
    <property type="project" value="UniProtKB-SubCell"/>
</dbReference>
<dbReference type="AlphaFoldDB" id="A0A0D1EKB9"/>
<dbReference type="PROSITE" id="PS01330">
    <property type="entry name" value="PABS_1"/>
    <property type="match status" value="1"/>
</dbReference>
<feature type="binding site" evidence="5">
    <location>
        <position position="296"/>
    </location>
    <ligand>
        <name>spermidine</name>
        <dbReference type="ChEBI" id="CHEBI:57834"/>
    </ligand>
</feature>
<feature type="active site" description="Proton acceptor" evidence="5 6">
    <location>
        <position position="391"/>
    </location>
</feature>
<evidence type="ECO:0000256" key="7">
    <source>
        <dbReference type="SAM" id="MobiDB-lite"/>
    </source>
</evidence>
<reference evidence="9 10" key="1">
    <citation type="submission" date="2015-02" db="EMBL/GenBank/DDBJ databases">
        <title>Genome Sequence of Jannaschia aquimarina DSM28248, a member of the Roseobacter clade.</title>
        <authorList>
            <person name="Voget S."/>
            <person name="Daniel R."/>
        </authorList>
    </citation>
    <scope>NUCLEOTIDE SEQUENCE [LARGE SCALE GENOMIC DNA]</scope>
    <source>
        <strain evidence="9 10">GSW-M26</strain>
    </source>
</reference>
<dbReference type="PANTHER" id="PTHR43317:SF1">
    <property type="entry name" value="THERMOSPERMINE SYNTHASE ACAULIS5"/>
    <property type="match status" value="1"/>
</dbReference>
<organism evidence="9 10">
    <name type="scientific">Jannaschia aquimarina</name>
    <dbReference type="NCBI Taxonomy" id="935700"/>
    <lineage>
        <taxon>Bacteria</taxon>
        <taxon>Pseudomonadati</taxon>
        <taxon>Pseudomonadota</taxon>
        <taxon>Alphaproteobacteria</taxon>
        <taxon>Rhodobacterales</taxon>
        <taxon>Roseobacteraceae</taxon>
        <taxon>Jannaschia</taxon>
    </lineage>
</organism>
<dbReference type="PATRIC" id="fig|935700.4.peg.173"/>
<dbReference type="CDD" id="cd02440">
    <property type="entry name" value="AdoMet_MTases"/>
    <property type="match status" value="1"/>
</dbReference>
<dbReference type="UniPathway" id="UPA00248">
    <property type="reaction ID" value="UER00314"/>
</dbReference>
<dbReference type="PROSITE" id="PS51006">
    <property type="entry name" value="PABS_2"/>
    <property type="match status" value="1"/>
</dbReference>
<feature type="transmembrane region" description="Helical" evidence="5">
    <location>
        <begin position="106"/>
        <end position="126"/>
    </location>
</feature>
<feature type="transmembrane region" description="Helical" evidence="5">
    <location>
        <begin position="167"/>
        <end position="187"/>
    </location>
</feature>
<dbReference type="EMBL" id="JYFE01000005">
    <property type="protein sequence ID" value="KIT18029.1"/>
    <property type="molecule type" value="Genomic_DNA"/>
</dbReference>
<feature type="transmembrane region" description="Helical" evidence="5">
    <location>
        <begin position="37"/>
        <end position="67"/>
    </location>
</feature>
<dbReference type="STRING" id="935700.jaqu_01540"/>
<dbReference type="GO" id="GO:0008295">
    <property type="term" value="P:spermidine biosynthetic process"/>
    <property type="evidence" value="ECO:0007669"/>
    <property type="project" value="UniProtKB-UniRule"/>
</dbReference>
<comment type="subcellular location">
    <subcellularLocation>
        <location evidence="5">Cell membrane</location>
        <topology evidence="5">Multi-pass membrane protein</topology>
    </subcellularLocation>
</comment>
<feature type="domain" description="PABS" evidence="8">
    <location>
        <begin position="236"/>
        <end position="469"/>
    </location>
</feature>
<dbReference type="Pfam" id="PF01564">
    <property type="entry name" value="Spermine_synth"/>
    <property type="match status" value="1"/>
</dbReference>
<dbReference type="PANTHER" id="PTHR43317">
    <property type="entry name" value="THERMOSPERMINE SYNTHASE ACAULIS5"/>
    <property type="match status" value="1"/>
</dbReference>
<keyword evidence="4 5" id="KW-0620">Polyamine biosynthesis</keyword>
<evidence type="ECO:0000256" key="6">
    <source>
        <dbReference type="PROSITE-ProRule" id="PRU00354"/>
    </source>
</evidence>
<name>A0A0D1EKB9_9RHOB</name>
<gene>
    <name evidence="9" type="primary">speE_1</name>
    <name evidence="5" type="synonym">speE</name>
    <name evidence="9" type="ORF">jaqu_01540</name>
</gene>
<comment type="subunit">
    <text evidence="5">Homodimer or homotetramer.</text>
</comment>
<evidence type="ECO:0000259" key="8">
    <source>
        <dbReference type="PROSITE" id="PS51006"/>
    </source>
</evidence>
<feature type="region of interest" description="Disordered" evidence="7">
    <location>
        <begin position="1"/>
        <end position="23"/>
    </location>
</feature>
<dbReference type="EC" id="2.5.1.16" evidence="5"/>
<comment type="caution">
    <text evidence="5">Lacks conserved residue(s) required for the propagation of feature annotation.</text>
</comment>
<evidence type="ECO:0000313" key="9">
    <source>
        <dbReference type="EMBL" id="KIT18029.1"/>
    </source>
</evidence>
<comment type="caution">
    <text evidence="9">The sequence shown here is derived from an EMBL/GenBank/DDBJ whole genome shotgun (WGS) entry which is preliminary data.</text>
</comment>
<dbReference type="Proteomes" id="UP000032232">
    <property type="component" value="Unassembled WGS sequence"/>
</dbReference>
<keyword evidence="5" id="KW-0472">Membrane</keyword>
<feature type="transmembrane region" description="Helical" evidence="5">
    <location>
        <begin position="193"/>
        <end position="215"/>
    </location>
</feature>
<dbReference type="HAMAP" id="MF_00198">
    <property type="entry name" value="Spermidine_synth"/>
    <property type="match status" value="1"/>
</dbReference>
<evidence type="ECO:0000256" key="4">
    <source>
        <dbReference type="ARBA" id="ARBA00023115"/>
    </source>
</evidence>
<comment type="function">
    <text evidence="5">Catalyzes the irreversible transfer of a propylamine group from the amino donor S-adenosylmethioninamine (decarboxy-AdoMet) to putrescine (1,4-diaminobutane) to yield spermidine.</text>
</comment>
<feature type="binding site" evidence="5">
    <location>
        <begin position="373"/>
        <end position="374"/>
    </location>
    <ligand>
        <name>S-methyl-5'-thioadenosine</name>
        <dbReference type="ChEBI" id="CHEBI:17509"/>
    </ligand>
</feature>
<feature type="transmembrane region" description="Helical" evidence="5">
    <location>
        <begin position="227"/>
        <end position="248"/>
    </location>
</feature>
<dbReference type="InterPro" id="IPR030374">
    <property type="entry name" value="PABS"/>
</dbReference>
<keyword evidence="5" id="KW-1003">Cell membrane</keyword>
<dbReference type="InterPro" id="IPR030373">
    <property type="entry name" value="PABS_CS"/>
</dbReference>
<evidence type="ECO:0000256" key="1">
    <source>
        <dbReference type="ARBA" id="ARBA00007867"/>
    </source>
</evidence>
<keyword evidence="3 5" id="KW-0745">Spermidine biosynthesis</keyword>
<accession>A0A0D1EKB9</accession>
<feature type="binding site" evidence="5">
    <location>
        <position position="320"/>
    </location>
    <ligand>
        <name>spermidine</name>
        <dbReference type="ChEBI" id="CHEBI:57834"/>
    </ligand>
</feature>
<keyword evidence="10" id="KW-1185">Reference proteome</keyword>
<evidence type="ECO:0000256" key="5">
    <source>
        <dbReference type="HAMAP-Rule" id="MF_00198"/>
    </source>
</evidence>
<keyword evidence="2 5" id="KW-0808">Transferase</keyword>
<evidence type="ECO:0000313" key="10">
    <source>
        <dbReference type="Proteomes" id="UP000032232"/>
    </source>
</evidence>
<comment type="catalytic activity">
    <reaction evidence="5">
        <text>S-adenosyl 3-(methylsulfanyl)propylamine + putrescine = S-methyl-5'-thioadenosine + spermidine + H(+)</text>
        <dbReference type="Rhea" id="RHEA:12721"/>
        <dbReference type="ChEBI" id="CHEBI:15378"/>
        <dbReference type="ChEBI" id="CHEBI:17509"/>
        <dbReference type="ChEBI" id="CHEBI:57443"/>
        <dbReference type="ChEBI" id="CHEBI:57834"/>
        <dbReference type="ChEBI" id="CHEBI:326268"/>
        <dbReference type="EC" id="2.5.1.16"/>
    </reaction>
</comment>
<keyword evidence="5" id="KW-0812">Transmembrane</keyword>
<comment type="similarity">
    <text evidence="1 5">Belongs to the spermidine/spermine synthase family.</text>
</comment>
<dbReference type="GO" id="GO:0004766">
    <property type="term" value="F:spermidine synthase activity"/>
    <property type="evidence" value="ECO:0007669"/>
    <property type="project" value="UniProtKB-UniRule"/>
</dbReference>
<dbReference type="GO" id="GO:0010487">
    <property type="term" value="F:thermospermine synthase activity"/>
    <property type="evidence" value="ECO:0007669"/>
    <property type="project" value="UniProtKB-ARBA"/>
</dbReference>
<feature type="transmembrane region" description="Helical" evidence="5">
    <location>
        <begin position="73"/>
        <end position="94"/>
    </location>
</feature>
<protein>
    <recommendedName>
        <fullName evidence="5">Polyamine aminopropyltransferase</fullName>
    </recommendedName>
    <alternativeName>
        <fullName evidence="5">Putrescine aminopropyltransferase</fullName>
        <shortName evidence="5">PAPT</shortName>
    </alternativeName>
    <alternativeName>
        <fullName evidence="5">Spermidine synthase</fullName>
        <shortName evidence="5">SPDS</shortName>
        <shortName evidence="5">SPDSY</shortName>
        <ecNumber evidence="5">2.5.1.16</ecNumber>
    </alternativeName>
</protein>
<dbReference type="InterPro" id="IPR029063">
    <property type="entry name" value="SAM-dependent_MTases_sf"/>
</dbReference>
<evidence type="ECO:0000256" key="2">
    <source>
        <dbReference type="ARBA" id="ARBA00022679"/>
    </source>
</evidence>
<feature type="binding site" evidence="5">
    <location>
        <position position="266"/>
    </location>
    <ligand>
        <name>S-methyl-5'-thioadenosine</name>
        <dbReference type="ChEBI" id="CHEBI:17509"/>
    </ligand>
</feature>
<dbReference type="InterPro" id="IPR001045">
    <property type="entry name" value="Spermi_synthase"/>
</dbReference>
<keyword evidence="5" id="KW-1133">Transmembrane helix</keyword>